<reference evidence="1" key="2">
    <citation type="submission" date="2023-04" db="EMBL/GenBank/DDBJ databases">
        <authorList>
            <person name="Bruccoleri R.E."/>
            <person name="Oakeley E.J."/>
            <person name="Faust A.-M."/>
            <person name="Dessus-Babus S."/>
            <person name="Altorfer M."/>
            <person name="Burckhardt D."/>
            <person name="Oertli M."/>
            <person name="Naumann U."/>
            <person name="Petersen F."/>
            <person name="Wong J."/>
        </authorList>
    </citation>
    <scope>NUCLEOTIDE SEQUENCE</scope>
    <source>
        <strain evidence="1">GSM-AAB239-AS_SAM_17_03QT</strain>
        <tissue evidence="1">Leaf</tissue>
    </source>
</reference>
<protein>
    <submittedName>
        <fullName evidence="1">Uncharacterized protein</fullName>
    </submittedName>
</protein>
<comment type="caution">
    <text evidence="1">The sequence shown here is derived from an EMBL/GenBank/DDBJ whole genome shotgun (WGS) entry which is preliminary data.</text>
</comment>
<evidence type="ECO:0000313" key="1">
    <source>
        <dbReference type="EMBL" id="KAJ6809940.1"/>
    </source>
</evidence>
<evidence type="ECO:0000313" key="3">
    <source>
        <dbReference type="Proteomes" id="UP001140949"/>
    </source>
</evidence>
<proteinExistence type="predicted"/>
<organism evidence="1 3">
    <name type="scientific">Iris pallida</name>
    <name type="common">Sweet iris</name>
    <dbReference type="NCBI Taxonomy" id="29817"/>
    <lineage>
        <taxon>Eukaryota</taxon>
        <taxon>Viridiplantae</taxon>
        <taxon>Streptophyta</taxon>
        <taxon>Embryophyta</taxon>
        <taxon>Tracheophyta</taxon>
        <taxon>Spermatophyta</taxon>
        <taxon>Magnoliopsida</taxon>
        <taxon>Liliopsida</taxon>
        <taxon>Asparagales</taxon>
        <taxon>Iridaceae</taxon>
        <taxon>Iridoideae</taxon>
        <taxon>Irideae</taxon>
        <taxon>Iris</taxon>
    </lineage>
</organism>
<sequence>MASRETQQRSSLRMLSRIRIIFLDFRFMYRIDDMMY</sequence>
<dbReference type="EMBL" id="JANAVB010007397">
    <property type="protein sequence ID" value="KAJ6843211.1"/>
    <property type="molecule type" value="Genomic_DNA"/>
</dbReference>
<keyword evidence="3" id="KW-1185">Reference proteome</keyword>
<dbReference type="EMBL" id="JANAVB010032695">
    <property type="protein sequence ID" value="KAJ6809940.1"/>
    <property type="molecule type" value="Genomic_DNA"/>
</dbReference>
<accession>A0AAX6F0K0</accession>
<dbReference type="Proteomes" id="UP001140949">
    <property type="component" value="Unassembled WGS sequence"/>
</dbReference>
<gene>
    <name evidence="1" type="ORF">M6B38_159745</name>
    <name evidence="2" type="ORF">M6B38_300795</name>
</gene>
<name>A0AAX6F0K0_IRIPA</name>
<dbReference type="AlphaFoldDB" id="A0AAX6F0K0"/>
<evidence type="ECO:0000313" key="2">
    <source>
        <dbReference type="EMBL" id="KAJ6843211.1"/>
    </source>
</evidence>
<reference evidence="1" key="1">
    <citation type="journal article" date="2023" name="GigaByte">
        <title>Genome assembly of the bearded iris, Iris pallida Lam.</title>
        <authorList>
            <person name="Bruccoleri R.E."/>
            <person name="Oakeley E.J."/>
            <person name="Faust A.M.E."/>
            <person name="Altorfer M."/>
            <person name="Dessus-Babus S."/>
            <person name="Burckhardt D."/>
            <person name="Oertli M."/>
            <person name="Naumann U."/>
            <person name="Petersen F."/>
            <person name="Wong J."/>
        </authorList>
    </citation>
    <scope>NUCLEOTIDE SEQUENCE</scope>
    <source>
        <strain evidence="1">GSM-AAB239-AS_SAM_17_03QT</strain>
    </source>
</reference>